<dbReference type="Pfam" id="PF26640">
    <property type="entry name" value="DUF8212"/>
    <property type="match status" value="1"/>
</dbReference>
<keyword evidence="4" id="KW-1185">Reference proteome</keyword>
<dbReference type="Proteomes" id="UP000193067">
    <property type="component" value="Unassembled WGS sequence"/>
</dbReference>
<dbReference type="STRING" id="1353009.A0A1Y2IH39"/>
<feature type="domain" description="DUF8212" evidence="2">
    <location>
        <begin position="165"/>
        <end position="271"/>
    </location>
</feature>
<reference evidence="3 4" key="1">
    <citation type="journal article" date="2015" name="Biotechnol. Biofuels">
        <title>Enhanced degradation of softwood versus hardwood by the white-rot fungus Pycnoporus coccineus.</title>
        <authorList>
            <person name="Couturier M."/>
            <person name="Navarro D."/>
            <person name="Chevret D."/>
            <person name="Henrissat B."/>
            <person name="Piumi F."/>
            <person name="Ruiz-Duenas F.J."/>
            <person name="Martinez A.T."/>
            <person name="Grigoriev I.V."/>
            <person name="Riley R."/>
            <person name="Lipzen A."/>
            <person name="Berrin J.G."/>
            <person name="Master E.R."/>
            <person name="Rosso M.N."/>
        </authorList>
    </citation>
    <scope>NUCLEOTIDE SEQUENCE [LARGE SCALE GENOMIC DNA]</scope>
    <source>
        <strain evidence="3 4">BRFM310</strain>
    </source>
</reference>
<evidence type="ECO:0000259" key="2">
    <source>
        <dbReference type="Pfam" id="PF26640"/>
    </source>
</evidence>
<organism evidence="3 4">
    <name type="scientific">Trametes coccinea (strain BRFM310)</name>
    <name type="common">Pycnoporus coccineus</name>
    <dbReference type="NCBI Taxonomy" id="1353009"/>
    <lineage>
        <taxon>Eukaryota</taxon>
        <taxon>Fungi</taxon>
        <taxon>Dikarya</taxon>
        <taxon>Basidiomycota</taxon>
        <taxon>Agaricomycotina</taxon>
        <taxon>Agaricomycetes</taxon>
        <taxon>Polyporales</taxon>
        <taxon>Polyporaceae</taxon>
        <taxon>Trametes</taxon>
    </lineage>
</organism>
<dbReference type="AlphaFoldDB" id="A0A1Y2IH39"/>
<sequence>MWAEAHGFKLLWIDTCCINKASSTELSEAINSMFAWYARATVCYAYYLHDVDDAKPAEGSSFAQSAWFTRGWTLQELIAPINVIFLSRSWTPVASKHTVAKLLQEITGIDAGVLRGPRRLQDVSVARRMGWAATRRTTRLEGRAYCLMGIFDVKMPTIYGEGAEAFIRLQEETIKRTADLSILAWGPRRDLFEVAVGYRTGIYPTPDDDMYLRQSCLLAQGPEEFAGARDVKPFPLDSLAKTFNLTMKRPQLLVSSYGVQIHLPIIEYQNFCVLAVLPCKQGHAFVALILRSQGPSPPTSVGIYSQTLVHISATSPKGTGFAARSGNPGGTSSAAFLQEYRARCALVYEPLDLERCIQRPIRESEVGWTPILQWDEIFIAYRLSHILVRFPPRPSRPSRKASMAPCKIMITSWTFSGLERANYRLLFPMSLPTFYEMTPGKQLCFIFTQVVHATNPYQYSAFAVHIAADSWRDHGARGNAYFAARGENEPQRQAAIWCMVNYCPPARYYRAHNRAMEVADWIATEWNKRRPAA</sequence>
<dbReference type="PANTHER" id="PTHR10622">
    <property type="entry name" value="HET DOMAIN-CONTAINING PROTEIN"/>
    <property type="match status" value="1"/>
</dbReference>
<evidence type="ECO:0000259" key="1">
    <source>
        <dbReference type="Pfam" id="PF06985"/>
    </source>
</evidence>
<protein>
    <submittedName>
        <fullName evidence="3">Uncharacterized protein</fullName>
    </submittedName>
</protein>
<evidence type="ECO:0000313" key="4">
    <source>
        <dbReference type="Proteomes" id="UP000193067"/>
    </source>
</evidence>
<accession>A0A1Y2IH39</accession>
<feature type="domain" description="Heterokaryon incompatibility" evidence="1">
    <location>
        <begin position="6"/>
        <end position="52"/>
    </location>
</feature>
<name>A0A1Y2IH39_TRAC3</name>
<dbReference type="InterPro" id="IPR010730">
    <property type="entry name" value="HET"/>
</dbReference>
<evidence type="ECO:0000313" key="3">
    <source>
        <dbReference type="EMBL" id="OSD00397.1"/>
    </source>
</evidence>
<dbReference type="EMBL" id="KZ084119">
    <property type="protein sequence ID" value="OSD00397.1"/>
    <property type="molecule type" value="Genomic_DNA"/>
</dbReference>
<dbReference type="Pfam" id="PF06985">
    <property type="entry name" value="HET"/>
    <property type="match status" value="1"/>
</dbReference>
<gene>
    <name evidence="3" type="ORF">PYCCODRAFT_1479280</name>
</gene>
<proteinExistence type="predicted"/>
<dbReference type="OrthoDB" id="674604at2759"/>
<dbReference type="PANTHER" id="PTHR10622:SF10">
    <property type="entry name" value="HET DOMAIN-CONTAINING PROTEIN"/>
    <property type="match status" value="1"/>
</dbReference>
<dbReference type="InterPro" id="IPR058525">
    <property type="entry name" value="DUF8212"/>
</dbReference>